<dbReference type="HOGENOM" id="CLU_2465351_0_0_5"/>
<dbReference type="STRING" id="156889.Mmc1_1515"/>
<keyword evidence="2" id="KW-1185">Reference proteome</keyword>
<proteinExistence type="predicted"/>
<dbReference type="Proteomes" id="UP000002586">
    <property type="component" value="Chromosome"/>
</dbReference>
<name>A0L7T1_MAGMM</name>
<gene>
    <name evidence="1" type="ordered locus">Mmc1_1515</name>
</gene>
<protein>
    <submittedName>
        <fullName evidence="1">Uncharacterized protein</fullName>
    </submittedName>
</protein>
<sequence length="88" mass="9862">MKEKRGLPTGRAPFLIAVEVGFKPYVRQRCGIWLKKHHRGYCLLVITQILAYKQRQGYGEKVLTSTLIKVFNGAINYSGLLLGGALRG</sequence>
<organism evidence="1 2">
    <name type="scientific">Magnetococcus marinus (strain ATCC BAA-1437 / JCM 17883 / MC-1)</name>
    <dbReference type="NCBI Taxonomy" id="156889"/>
    <lineage>
        <taxon>Bacteria</taxon>
        <taxon>Pseudomonadati</taxon>
        <taxon>Pseudomonadota</taxon>
        <taxon>Magnetococcia</taxon>
        <taxon>Magnetococcales</taxon>
        <taxon>Magnetococcaceae</taxon>
        <taxon>Magnetococcus</taxon>
    </lineage>
</organism>
<evidence type="ECO:0000313" key="2">
    <source>
        <dbReference type="Proteomes" id="UP000002586"/>
    </source>
</evidence>
<accession>A0L7T1</accession>
<reference evidence="2" key="1">
    <citation type="journal article" date="2009" name="Appl. Environ. Microbiol.">
        <title>Complete genome sequence of the chemolithoautotrophic marine magnetotactic coccus strain MC-1.</title>
        <authorList>
            <person name="Schubbe S."/>
            <person name="Williams T.J."/>
            <person name="Xie G."/>
            <person name="Kiss H.E."/>
            <person name="Brettin T.S."/>
            <person name="Martinez D."/>
            <person name="Ross C.A."/>
            <person name="Schuler D."/>
            <person name="Cox B.L."/>
            <person name="Nealson K.H."/>
            <person name="Bazylinski D.A."/>
        </authorList>
    </citation>
    <scope>NUCLEOTIDE SEQUENCE [LARGE SCALE GENOMIC DNA]</scope>
    <source>
        <strain evidence="2">ATCC BAA-1437 / JCM 17883 / MC-1</strain>
    </source>
</reference>
<dbReference type="KEGG" id="mgm:Mmc1_1515"/>
<dbReference type="EMBL" id="CP000471">
    <property type="protein sequence ID" value="ABK44024.1"/>
    <property type="molecule type" value="Genomic_DNA"/>
</dbReference>
<evidence type="ECO:0000313" key="1">
    <source>
        <dbReference type="EMBL" id="ABK44024.1"/>
    </source>
</evidence>
<reference evidence="1 2" key="2">
    <citation type="journal article" date="2012" name="Int. J. Syst. Evol. Microbiol.">
        <title>Magnetococcus marinus gen. nov., sp. nov., a marine, magnetotactic bacterium that represents a novel lineage (Magnetococcaceae fam. nov.; Magnetococcales ord. nov.) at the base of the Alphaproteobacteria.</title>
        <authorList>
            <person name="Bazylinski D.A."/>
            <person name="Williams T.J."/>
            <person name="Lefevre C.T."/>
            <person name="Berg R.J."/>
            <person name="Zhang C.L."/>
            <person name="Bowser S.S."/>
            <person name="Dean A.J."/>
            <person name="Beveridge T.J."/>
        </authorList>
    </citation>
    <scope>NUCLEOTIDE SEQUENCE [LARGE SCALE GENOMIC DNA]</scope>
    <source>
        <strain evidence="2">ATCC BAA-1437 / JCM 17883 / MC-1</strain>
    </source>
</reference>
<dbReference type="AlphaFoldDB" id="A0L7T1"/>